<proteinExistence type="predicted"/>
<evidence type="ECO:0000313" key="5">
    <source>
        <dbReference type="Proteomes" id="UP000199497"/>
    </source>
</evidence>
<dbReference type="PANTHER" id="PTHR42815">
    <property type="entry name" value="FAD-BINDING, PUTATIVE (AFU_ORTHOLOGUE AFUA_6G07600)-RELATED"/>
    <property type="match status" value="1"/>
</dbReference>
<feature type="domain" description="Pyridoxamine 5'-phosphate oxidase N-terminal" evidence="3">
    <location>
        <begin position="43"/>
        <end position="135"/>
    </location>
</feature>
<dbReference type="EMBL" id="FNJR01000010">
    <property type="protein sequence ID" value="SDP84263.1"/>
    <property type="molecule type" value="Genomic_DNA"/>
</dbReference>
<evidence type="ECO:0000256" key="2">
    <source>
        <dbReference type="SAM" id="MobiDB-lite"/>
    </source>
</evidence>
<dbReference type="InterPro" id="IPR012349">
    <property type="entry name" value="Split_barrel_FMN-bd"/>
</dbReference>
<organism evidence="4 5">
    <name type="scientific">Actinopolyspora xinjiangensis</name>
    <dbReference type="NCBI Taxonomy" id="405564"/>
    <lineage>
        <taxon>Bacteria</taxon>
        <taxon>Bacillati</taxon>
        <taxon>Actinomycetota</taxon>
        <taxon>Actinomycetes</taxon>
        <taxon>Actinopolysporales</taxon>
        <taxon>Actinopolysporaceae</taxon>
        <taxon>Actinopolyspora</taxon>
    </lineage>
</organism>
<keyword evidence="1" id="KW-0175">Coiled coil</keyword>
<dbReference type="STRING" id="405564.SAMN04487905_11098"/>
<evidence type="ECO:0000259" key="3">
    <source>
        <dbReference type="Pfam" id="PF01243"/>
    </source>
</evidence>
<evidence type="ECO:0000313" key="4">
    <source>
        <dbReference type="EMBL" id="SDP84263.1"/>
    </source>
</evidence>
<protein>
    <recommendedName>
        <fullName evidence="3">Pyridoxamine 5'-phosphate oxidase N-terminal domain-containing protein</fullName>
    </recommendedName>
</protein>
<accession>A0A1H0W168</accession>
<feature type="region of interest" description="Disordered" evidence="2">
    <location>
        <begin position="16"/>
        <end position="36"/>
    </location>
</feature>
<dbReference type="RefSeq" id="WP_092603068.1">
    <property type="nucleotide sequence ID" value="NZ_FNJR01000010.1"/>
</dbReference>
<dbReference type="OrthoDB" id="9790331at2"/>
<dbReference type="Proteomes" id="UP000199497">
    <property type="component" value="Unassembled WGS sequence"/>
</dbReference>
<dbReference type="SUPFAM" id="SSF50475">
    <property type="entry name" value="FMN-binding split barrel"/>
    <property type="match status" value="1"/>
</dbReference>
<dbReference type="Pfam" id="PF01243">
    <property type="entry name" value="PNPOx_N"/>
    <property type="match status" value="1"/>
</dbReference>
<dbReference type="PANTHER" id="PTHR42815:SF2">
    <property type="entry name" value="FAD-BINDING, PUTATIVE (AFU_ORTHOLOGUE AFUA_6G07600)-RELATED"/>
    <property type="match status" value="1"/>
</dbReference>
<sequence>MSRFARLAFTDTVRRVQQQEGTRPRDRGELGSAVGLAPDPLGERERDFIGQRDGFYIATVGETGWPYVQFRGGPAGFVHVLDEYTLGYADVRGNREYITNGNLRTDGRVALFFMDYAGRERLKLFGRAETRRPEDDPELTDSVCRVRTTGRVERVPLIRVEGFDWNCPKHIPHRYTGGELAPVRERLSRLESENAELRSRLRALGEDPDELRREERSDD</sequence>
<dbReference type="AlphaFoldDB" id="A0A1H0W168"/>
<feature type="coiled-coil region" evidence="1">
    <location>
        <begin position="180"/>
        <end position="207"/>
    </location>
</feature>
<keyword evidence="5" id="KW-1185">Reference proteome</keyword>
<reference evidence="5" key="1">
    <citation type="submission" date="2016-10" db="EMBL/GenBank/DDBJ databases">
        <authorList>
            <person name="Varghese N."/>
            <person name="Submissions S."/>
        </authorList>
    </citation>
    <scope>NUCLEOTIDE SEQUENCE [LARGE SCALE GENOMIC DNA]</scope>
    <source>
        <strain evidence="5">DSM 46732</strain>
    </source>
</reference>
<dbReference type="Gene3D" id="2.30.110.10">
    <property type="entry name" value="Electron Transport, Fmn-binding Protein, Chain A"/>
    <property type="match status" value="1"/>
</dbReference>
<dbReference type="InterPro" id="IPR011576">
    <property type="entry name" value="Pyridox_Oxase_N"/>
</dbReference>
<gene>
    <name evidence="4" type="ORF">SAMN04487905_11098</name>
</gene>
<name>A0A1H0W168_9ACTN</name>
<evidence type="ECO:0000256" key="1">
    <source>
        <dbReference type="SAM" id="Coils"/>
    </source>
</evidence>